<dbReference type="SUPFAM" id="SSF52540">
    <property type="entry name" value="P-loop containing nucleoside triphosphate hydrolases"/>
    <property type="match status" value="1"/>
</dbReference>
<keyword evidence="4 9" id="KW-0812">Transmembrane</keyword>
<evidence type="ECO:0000256" key="3">
    <source>
        <dbReference type="ARBA" id="ARBA00022475"/>
    </source>
</evidence>
<dbReference type="Pfam" id="PF00005">
    <property type="entry name" value="ABC_tran"/>
    <property type="match status" value="1"/>
</dbReference>
<evidence type="ECO:0000256" key="5">
    <source>
        <dbReference type="ARBA" id="ARBA00022741"/>
    </source>
</evidence>
<dbReference type="InterPro" id="IPR011527">
    <property type="entry name" value="ABC1_TM_dom"/>
</dbReference>
<keyword evidence="3" id="KW-1003">Cell membrane</keyword>
<reference evidence="12 13" key="1">
    <citation type="journal article" date="2016" name="BMC Genomics">
        <title>Combined genomic and structural analyses of a cultured magnetotactic bacterium reveals its niche adaptation to a dynamic environment.</title>
        <authorList>
            <person name="Araujo A.C."/>
            <person name="Morillo V."/>
            <person name="Cypriano J."/>
            <person name="Teixeira L.C."/>
            <person name="Leao P."/>
            <person name="Lyra S."/>
            <person name="Almeida L.G."/>
            <person name="Bazylinski D.A."/>
            <person name="Vasconcellos A.T."/>
            <person name="Abreu F."/>
            <person name="Lins U."/>
        </authorList>
    </citation>
    <scope>NUCLEOTIDE SEQUENCE [LARGE SCALE GENOMIC DNA]</scope>
    <source>
        <strain evidence="12 13">IT-1</strain>
    </source>
</reference>
<dbReference type="InterPro" id="IPR027417">
    <property type="entry name" value="P-loop_NTPase"/>
</dbReference>
<dbReference type="PANTHER" id="PTHR43394:SF1">
    <property type="entry name" value="ATP-BINDING CASSETTE SUB-FAMILY B MEMBER 10, MITOCHONDRIAL"/>
    <property type="match status" value="1"/>
</dbReference>
<feature type="transmembrane region" description="Helical" evidence="9">
    <location>
        <begin position="281"/>
        <end position="304"/>
    </location>
</feature>
<dbReference type="PROSITE" id="PS50929">
    <property type="entry name" value="ABC_TM1F"/>
    <property type="match status" value="1"/>
</dbReference>
<evidence type="ECO:0000256" key="9">
    <source>
        <dbReference type="SAM" id="Phobius"/>
    </source>
</evidence>
<dbReference type="EMBL" id="LVJN01000018">
    <property type="protein sequence ID" value="OSM04848.1"/>
    <property type="molecule type" value="Genomic_DNA"/>
</dbReference>
<dbReference type="InterPro" id="IPR036640">
    <property type="entry name" value="ABC1_TM_sf"/>
</dbReference>
<keyword evidence="5" id="KW-0547">Nucleotide-binding</keyword>
<evidence type="ECO:0000256" key="4">
    <source>
        <dbReference type="ARBA" id="ARBA00022692"/>
    </source>
</evidence>
<proteinExistence type="predicted"/>
<feature type="transmembrane region" description="Helical" evidence="9">
    <location>
        <begin position="251"/>
        <end position="269"/>
    </location>
</feature>
<keyword evidence="2" id="KW-0813">Transport</keyword>
<protein>
    <submittedName>
        <fullName evidence="12">Putative ABC transporter</fullName>
    </submittedName>
</protein>
<feature type="transmembrane region" description="Helical" evidence="9">
    <location>
        <begin position="21"/>
        <end position="41"/>
    </location>
</feature>
<feature type="transmembrane region" description="Helical" evidence="9">
    <location>
        <begin position="139"/>
        <end position="158"/>
    </location>
</feature>
<dbReference type="PROSITE" id="PS50893">
    <property type="entry name" value="ABC_TRANSPORTER_2"/>
    <property type="match status" value="1"/>
</dbReference>
<accession>A0A1Y2K669</accession>
<evidence type="ECO:0000256" key="1">
    <source>
        <dbReference type="ARBA" id="ARBA00004651"/>
    </source>
</evidence>
<name>A0A1Y2K669_9PROT</name>
<dbReference type="Gene3D" id="3.40.50.300">
    <property type="entry name" value="P-loop containing nucleotide triphosphate hydrolases"/>
    <property type="match status" value="1"/>
</dbReference>
<dbReference type="GO" id="GO:0005524">
    <property type="term" value="F:ATP binding"/>
    <property type="evidence" value="ECO:0007669"/>
    <property type="project" value="UniProtKB-KW"/>
</dbReference>
<evidence type="ECO:0000259" key="11">
    <source>
        <dbReference type="PROSITE" id="PS50929"/>
    </source>
</evidence>
<dbReference type="GO" id="GO:0015421">
    <property type="term" value="F:ABC-type oligopeptide transporter activity"/>
    <property type="evidence" value="ECO:0007669"/>
    <property type="project" value="TreeGrafter"/>
</dbReference>
<feature type="domain" description="ABC transporter" evidence="10">
    <location>
        <begin position="347"/>
        <end position="595"/>
    </location>
</feature>
<evidence type="ECO:0000313" key="12">
    <source>
        <dbReference type="EMBL" id="OSM04848.1"/>
    </source>
</evidence>
<dbReference type="GO" id="GO:0016887">
    <property type="term" value="F:ATP hydrolysis activity"/>
    <property type="evidence" value="ECO:0007669"/>
    <property type="project" value="InterPro"/>
</dbReference>
<dbReference type="SMART" id="SM00382">
    <property type="entry name" value="AAA"/>
    <property type="match status" value="1"/>
</dbReference>
<keyword evidence="6" id="KW-0067">ATP-binding</keyword>
<organism evidence="12 13">
    <name type="scientific">Magnetofaba australis IT-1</name>
    <dbReference type="NCBI Taxonomy" id="1434232"/>
    <lineage>
        <taxon>Bacteria</taxon>
        <taxon>Pseudomonadati</taxon>
        <taxon>Pseudomonadota</taxon>
        <taxon>Magnetococcia</taxon>
        <taxon>Magnetococcales</taxon>
        <taxon>Magnetococcaceae</taxon>
        <taxon>Magnetofaba</taxon>
    </lineage>
</organism>
<evidence type="ECO:0000256" key="2">
    <source>
        <dbReference type="ARBA" id="ARBA00022448"/>
    </source>
</evidence>
<dbReference type="InterPro" id="IPR003593">
    <property type="entry name" value="AAA+_ATPase"/>
</dbReference>
<keyword evidence="7 9" id="KW-1133">Transmembrane helix</keyword>
<sequence>MAAQPFLHRIRHLLPYYRQHRWSFAFGFLLLAATSITAAGVPYLLKLATEAFEAGADGQIMLPYAAGMAGLALLHAGLRIAARLRIFGVGREVEYAVRDDYHAKLQELDAPFFAKERVGDLVSRGTNDITALRMFMGPGFLQVSNAAMAYTVTLPLMLALDPMMTLMALAPFPLVLFSARKLTQKLYRLSRAVADRFGDLSAFVQESVAGAAVVRAHAQEASWRNQFAEQSEILYQSHLEHARLQGLFQPMVMFSGGVGGWIILAYGGHRVAAGTLTIGDFVAFTGYLVLLIQPTVGLGWILTVMQRGLAAIDRISLVLNSHPTILPPQSAQSHKDAPLPKQAAISVRALNFAYPSAPNKDADAQSDAAPIDPPHALREINLEIPAGAFVGLAGRVGSGKSTLLKCMARLLPSARDAIAIDGSPLLDIPEARLRKLLTMTPQESFLFSKSVRENLLYGAPGAREELAWRVAEEAAFDDEIRQFPDGIESLVGERGITLSGGQRQRAALARALVMDAPILLLDDVFSSVDAHTEELILNKLQEQAGQRTIVMVCQRVAALHRADVIHLMEHGRIVDSGPHSELMARSALYRDLHLQLERVEALEALR</sequence>
<dbReference type="PROSITE" id="PS00211">
    <property type="entry name" value="ABC_TRANSPORTER_1"/>
    <property type="match status" value="1"/>
</dbReference>
<keyword evidence="13" id="KW-1185">Reference proteome</keyword>
<dbReference type="InterPro" id="IPR017871">
    <property type="entry name" value="ABC_transporter-like_CS"/>
</dbReference>
<keyword evidence="8 9" id="KW-0472">Membrane</keyword>
<dbReference type="InterPro" id="IPR003439">
    <property type="entry name" value="ABC_transporter-like_ATP-bd"/>
</dbReference>
<dbReference type="OrthoDB" id="9804259at2"/>
<gene>
    <name evidence="12" type="ORF">MAIT1_02945</name>
</gene>
<dbReference type="GO" id="GO:0005886">
    <property type="term" value="C:plasma membrane"/>
    <property type="evidence" value="ECO:0007669"/>
    <property type="project" value="UniProtKB-SubCell"/>
</dbReference>
<dbReference type="Pfam" id="PF00664">
    <property type="entry name" value="ABC_membrane"/>
    <property type="match status" value="1"/>
</dbReference>
<dbReference type="Proteomes" id="UP000194003">
    <property type="component" value="Unassembled WGS sequence"/>
</dbReference>
<dbReference type="PANTHER" id="PTHR43394">
    <property type="entry name" value="ATP-DEPENDENT PERMEASE MDL1, MITOCHONDRIAL"/>
    <property type="match status" value="1"/>
</dbReference>
<evidence type="ECO:0000256" key="6">
    <source>
        <dbReference type="ARBA" id="ARBA00022840"/>
    </source>
</evidence>
<feature type="domain" description="ABC transmembrane type-1" evidence="11">
    <location>
        <begin position="25"/>
        <end position="307"/>
    </location>
</feature>
<dbReference type="SUPFAM" id="SSF90123">
    <property type="entry name" value="ABC transporter transmembrane region"/>
    <property type="match status" value="1"/>
</dbReference>
<dbReference type="RefSeq" id="WP_085441501.1">
    <property type="nucleotide sequence ID" value="NZ_LVJN01000018.1"/>
</dbReference>
<dbReference type="InterPro" id="IPR039421">
    <property type="entry name" value="Type_1_exporter"/>
</dbReference>
<dbReference type="Gene3D" id="1.20.1560.10">
    <property type="entry name" value="ABC transporter type 1, transmembrane domain"/>
    <property type="match status" value="1"/>
</dbReference>
<dbReference type="AlphaFoldDB" id="A0A1Y2K669"/>
<dbReference type="CDD" id="cd18541">
    <property type="entry name" value="ABC_6TM_TmrB_like"/>
    <property type="match status" value="1"/>
</dbReference>
<evidence type="ECO:0000256" key="8">
    <source>
        <dbReference type="ARBA" id="ARBA00023136"/>
    </source>
</evidence>
<comment type="subcellular location">
    <subcellularLocation>
        <location evidence="1">Cell membrane</location>
        <topology evidence="1">Multi-pass membrane protein</topology>
    </subcellularLocation>
</comment>
<evidence type="ECO:0000313" key="13">
    <source>
        <dbReference type="Proteomes" id="UP000194003"/>
    </source>
</evidence>
<evidence type="ECO:0000259" key="10">
    <source>
        <dbReference type="PROSITE" id="PS50893"/>
    </source>
</evidence>
<evidence type="ECO:0000256" key="7">
    <source>
        <dbReference type="ARBA" id="ARBA00022989"/>
    </source>
</evidence>
<feature type="transmembrane region" description="Helical" evidence="9">
    <location>
        <begin position="61"/>
        <end position="82"/>
    </location>
</feature>
<dbReference type="FunFam" id="3.40.50.300:FF:000854">
    <property type="entry name" value="Multidrug ABC transporter ATP-binding protein"/>
    <property type="match status" value="1"/>
</dbReference>
<comment type="caution">
    <text evidence="12">The sequence shown here is derived from an EMBL/GenBank/DDBJ whole genome shotgun (WGS) entry which is preliminary data.</text>
</comment>
<dbReference type="STRING" id="1434232.MAIT1_02945"/>